<evidence type="ECO:0000313" key="7">
    <source>
        <dbReference type="Proteomes" id="UP001152795"/>
    </source>
</evidence>
<dbReference type="GO" id="GO:0004386">
    <property type="term" value="F:helicase activity"/>
    <property type="evidence" value="ECO:0007669"/>
    <property type="project" value="UniProtKB-KW"/>
</dbReference>
<dbReference type="GO" id="GO:0005524">
    <property type="term" value="F:ATP binding"/>
    <property type="evidence" value="ECO:0007669"/>
    <property type="project" value="UniProtKB-KW"/>
</dbReference>
<keyword evidence="1" id="KW-0547">Nucleotide-binding</keyword>
<dbReference type="SUPFAM" id="SSF52540">
    <property type="entry name" value="P-loop containing nucleoside triphosphate hydrolases"/>
    <property type="match status" value="1"/>
</dbReference>
<evidence type="ECO:0000256" key="1">
    <source>
        <dbReference type="ARBA" id="ARBA00022741"/>
    </source>
</evidence>
<evidence type="ECO:0000256" key="3">
    <source>
        <dbReference type="ARBA" id="ARBA00022806"/>
    </source>
</evidence>
<reference evidence="6" key="1">
    <citation type="submission" date="2020-04" db="EMBL/GenBank/DDBJ databases">
        <authorList>
            <person name="Alioto T."/>
            <person name="Alioto T."/>
            <person name="Gomez Garrido J."/>
        </authorList>
    </citation>
    <scope>NUCLEOTIDE SEQUENCE</scope>
    <source>
        <strain evidence="6">A484AB</strain>
    </source>
</reference>
<dbReference type="Pfam" id="PF00580">
    <property type="entry name" value="UvrD-helicase"/>
    <property type="match status" value="1"/>
</dbReference>
<dbReference type="EMBL" id="CACRXK020039188">
    <property type="protein sequence ID" value="CAB4045388.1"/>
    <property type="molecule type" value="Genomic_DNA"/>
</dbReference>
<name>A0A6S7KMG5_PARCT</name>
<dbReference type="AlphaFoldDB" id="A0A6S7KMG5"/>
<dbReference type="InterPro" id="IPR027417">
    <property type="entry name" value="P-loop_NTPase"/>
</dbReference>
<feature type="domain" description="UvrD-like helicase ATP-binding" evidence="5">
    <location>
        <begin position="53"/>
        <end position="139"/>
    </location>
</feature>
<comment type="caution">
    <text evidence="6">The sequence shown here is derived from an EMBL/GenBank/DDBJ whole genome shotgun (WGS) entry which is preliminary data.</text>
</comment>
<sequence>MTKKKKVDYHPSLVWTEIISFIKGSVEALHSDSGYITLEEYQTIGNKRAPSFTADRETIYELFLAYQRIKRREGMFDEADVVHNIYHRLEHHVPAWSIHEIYVDETQDFTQAELSVIIRSCRNPNRLFFTGDTAQSIMRGIAFRFSDLRSLFYYMKDSVKSVGQEAEVVVPDRVYELTHNYRSHAGILNLASSVIDLLSHFFPESFDKLARDQGLFEGPKPVLLESCSFSEPAVILRGHKRKTSPIEFGAHQVILVASNEVRDLLRQQPIRGLVMTIYESKGLEFDDVIIYNFFKDSQVRPGRRSVLPVESFGLVGMLYHYLKNTRRFRPHWAHDVLTLKFDRKMLRRR</sequence>
<evidence type="ECO:0000256" key="2">
    <source>
        <dbReference type="ARBA" id="ARBA00022801"/>
    </source>
</evidence>
<evidence type="ECO:0000313" key="6">
    <source>
        <dbReference type="EMBL" id="CAB4045388.1"/>
    </source>
</evidence>
<dbReference type="InterPro" id="IPR039904">
    <property type="entry name" value="TRANK1"/>
</dbReference>
<keyword evidence="7" id="KW-1185">Reference proteome</keyword>
<keyword evidence="4" id="KW-0067">ATP-binding</keyword>
<keyword evidence="2" id="KW-0378">Hydrolase</keyword>
<dbReference type="PANTHER" id="PTHR21529:SF4">
    <property type="entry name" value="TPR AND ANKYRIN REPEAT-CONTAINING PROTEIN 1"/>
    <property type="match status" value="1"/>
</dbReference>
<protein>
    <submittedName>
        <fullName evidence="6">TPR and ankyrin repeat-containing 1-like</fullName>
    </submittedName>
</protein>
<gene>
    <name evidence="6" type="ORF">PACLA_8A067726</name>
</gene>
<evidence type="ECO:0000259" key="5">
    <source>
        <dbReference type="Pfam" id="PF00580"/>
    </source>
</evidence>
<keyword evidence="3" id="KW-0347">Helicase</keyword>
<dbReference type="Gene3D" id="1.10.10.160">
    <property type="match status" value="1"/>
</dbReference>
<accession>A0A6S7KMG5</accession>
<dbReference type="InterPro" id="IPR013986">
    <property type="entry name" value="DExx_box_DNA_helicase_dom_sf"/>
</dbReference>
<dbReference type="GO" id="GO:0016787">
    <property type="term" value="F:hydrolase activity"/>
    <property type="evidence" value="ECO:0007669"/>
    <property type="project" value="UniProtKB-KW"/>
</dbReference>
<dbReference type="PANTHER" id="PTHR21529">
    <property type="entry name" value="MAMMARY TURMOR VIRUS RECEPTOR HOMOLOG 1, 2 MTVR1, 2"/>
    <property type="match status" value="1"/>
</dbReference>
<evidence type="ECO:0000256" key="4">
    <source>
        <dbReference type="ARBA" id="ARBA00022840"/>
    </source>
</evidence>
<dbReference type="OrthoDB" id="3156807at2759"/>
<dbReference type="InterPro" id="IPR014016">
    <property type="entry name" value="UvrD-like_ATP-bd"/>
</dbReference>
<dbReference type="Gene3D" id="3.40.50.300">
    <property type="entry name" value="P-loop containing nucleotide triphosphate hydrolases"/>
    <property type="match status" value="2"/>
</dbReference>
<organism evidence="6 7">
    <name type="scientific">Paramuricea clavata</name>
    <name type="common">Red gorgonian</name>
    <name type="synonym">Violescent sea-whip</name>
    <dbReference type="NCBI Taxonomy" id="317549"/>
    <lineage>
        <taxon>Eukaryota</taxon>
        <taxon>Metazoa</taxon>
        <taxon>Cnidaria</taxon>
        <taxon>Anthozoa</taxon>
        <taxon>Octocorallia</taxon>
        <taxon>Malacalcyonacea</taxon>
        <taxon>Plexauridae</taxon>
        <taxon>Paramuricea</taxon>
    </lineage>
</organism>
<dbReference type="Proteomes" id="UP001152795">
    <property type="component" value="Unassembled WGS sequence"/>
</dbReference>
<proteinExistence type="predicted"/>